<reference evidence="18" key="1">
    <citation type="journal article" date="2020" name="mSystems">
        <title>Genome- and Community-Level Interaction Insights into Carbon Utilization and Element Cycling Functions of Hydrothermarchaeota in Hydrothermal Sediment.</title>
        <authorList>
            <person name="Zhou Z."/>
            <person name="Liu Y."/>
            <person name="Xu W."/>
            <person name="Pan J."/>
            <person name="Luo Z.H."/>
            <person name="Li M."/>
        </authorList>
    </citation>
    <scope>NUCLEOTIDE SEQUENCE [LARGE SCALE GENOMIC DNA]</scope>
    <source>
        <strain evidence="18">HyVt-527</strain>
    </source>
</reference>
<gene>
    <name evidence="15 18" type="primary">atpF</name>
    <name evidence="18" type="ORF">ENJ89_01985</name>
</gene>
<evidence type="ECO:0000313" key="18">
    <source>
        <dbReference type="EMBL" id="HHJ51940.1"/>
    </source>
</evidence>
<dbReference type="GO" id="GO:0045259">
    <property type="term" value="C:proton-transporting ATP synthase complex"/>
    <property type="evidence" value="ECO:0007669"/>
    <property type="project" value="UniProtKB-KW"/>
</dbReference>
<dbReference type="PANTHER" id="PTHR33445:SF1">
    <property type="entry name" value="ATP SYNTHASE SUBUNIT B"/>
    <property type="match status" value="1"/>
</dbReference>
<keyword evidence="5 15" id="KW-0812">Transmembrane</keyword>
<evidence type="ECO:0000256" key="13">
    <source>
        <dbReference type="ARBA" id="ARBA00026054"/>
    </source>
</evidence>
<evidence type="ECO:0000256" key="6">
    <source>
        <dbReference type="ARBA" id="ARBA00022781"/>
    </source>
</evidence>
<proteinExistence type="inferred from homology"/>
<dbReference type="InterPro" id="IPR005864">
    <property type="entry name" value="ATP_synth_F0_bsu_bac"/>
</dbReference>
<dbReference type="SUPFAM" id="SSF81573">
    <property type="entry name" value="F1F0 ATP synthase subunit B, membrane domain"/>
    <property type="match status" value="1"/>
</dbReference>
<feature type="coiled-coil region" evidence="17">
    <location>
        <begin position="32"/>
        <end position="117"/>
    </location>
</feature>
<evidence type="ECO:0000256" key="10">
    <source>
        <dbReference type="ARBA" id="ARBA00023310"/>
    </source>
</evidence>
<keyword evidence="7 15" id="KW-1133">Transmembrane helix</keyword>
<evidence type="ECO:0000256" key="9">
    <source>
        <dbReference type="ARBA" id="ARBA00023136"/>
    </source>
</evidence>
<evidence type="ECO:0000256" key="2">
    <source>
        <dbReference type="ARBA" id="ARBA00022448"/>
    </source>
</evidence>
<dbReference type="GO" id="GO:0046961">
    <property type="term" value="F:proton-transporting ATPase activity, rotational mechanism"/>
    <property type="evidence" value="ECO:0007669"/>
    <property type="project" value="TreeGrafter"/>
</dbReference>
<organism evidence="18">
    <name type="scientific">Caldithrix abyssi</name>
    <dbReference type="NCBI Taxonomy" id="187145"/>
    <lineage>
        <taxon>Bacteria</taxon>
        <taxon>Pseudomonadati</taxon>
        <taxon>Calditrichota</taxon>
        <taxon>Calditrichia</taxon>
        <taxon>Calditrichales</taxon>
        <taxon>Calditrichaceae</taxon>
        <taxon>Caldithrix</taxon>
    </lineage>
</organism>
<dbReference type="HAMAP" id="MF_01398">
    <property type="entry name" value="ATP_synth_b_bprime"/>
    <property type="match status" value="1"/>
</dbReference>
<comment type="subcellular location">
    <subcellularLocation>
        <location evidence="15">Cell membrane</location>
        <topology evidence="15">Single-pass membrane protein</topology>
    </subcellularLocation>
    <subcellularLocation>
        <location evidence="14">Endomembrane system</location>
        <topology evidence="14">Single-pass membrane protein</topology>
    </subcellularLocation>
</comment>
<feature type="transmembrane region" description="Helical" evidence="15">
    <location>
        <begin position="6"/>
        <end position="28"/>
    </location>
</feature>
<dbReference type="NCBIfam" id="TIGR01144">
    <property type="entry name" value="ATP_synt_b"/>
    <property type="match status" value="1"/>
</dbReference>
<comment type="subunit">
    <text evidence="13">F-type ATPases have 2 components, F(1) - the catalytic core - and F(0) - the membrane proton channel. F(1) has five subunits: alpha(3), beta(3), gamma(1), delta(1), epsilon(1). F(0) has four main subunits: a(1), b(2) and c(10-14). The alpha and beta chains form an alternating ring which encloses part of the gamma chain. F(1) is attached to F(0) by a central stalk formed by the gamma and epsilon chains, while a peripheral stalk is formed by the delta and b chains.</text>
</comment>
<dbReference type="EMBL" id="DROD01000143">
    <property type="protein sequence ID" value="HHJ51940.1"/>
    <property type="molecule type" value="Genomic_DNA"/>
</dbReference>
<dbReference type="Pfam" id="PF00430">
    <property type="entry name" value="ATP-synt_B"/>
    <property type="match status" value="1"/>
</dbReference>
<evidence type="ECO:0000256" key="17">
    <source>
        <dbReference type="SAM" id="Coils"/>
    </source>
</evidence>
<dbReference type="GO" id="GO:0046933">
    <property type="term" value="F:proton-transporting ATP synthase activity, rotational mechanism"/>
    <property type="evidence" value="ECO:0007669"/>
    <property type="project" value="UniProtKB-UniRule"/>
</dbReference>
<evidence type="ECO:0000256" key="7">
    <source>
        <dbReference type="ARBA" id="ARBA00022989"/>
    </source>
</evidence>
<comment type="similarity">
    <text evidence="1 15 16">Belongs to the ATPase B chain family.</text>
</comment>
<keyword evidence="8 15" id="KW-0406">Ion transport</keyword>
<evidence type="ECO:0000256" key="16">
    <source>
        <dbReference type="RuleBase" id="RU003848"/>
    </source>
</evidence>
<evidence type="ECO:0000256" key="5">
    <source>
        <dbReference type="ARBA" id="ARBA00022692"/>
    </source>
</evidence>
<evidence type="ECO:0000256" key="15">
    <source>
        <dbReference type="HAMAP-Rule" id="MF_01398"/>
    </source>
</evidence>
<name>A0A7V5PNJ1_CALAY</name>
<dbReference type="CDD" id="cd06503">
    <property type="entry name" value="ATP-synt_Fo_b"/>
    <property type="match status" value="1"/>
</dbReference>
<keyword evidence="3 15" id="KW-1003">Cell membrane</keyword>
<accession>A0A7V5PNJ1</accession>
<keyword evidence="17" id="KW-0175">Coiled coil</keyword>
<comment type="function">
    <text evidence="11 15">F(1)F(0) ATP synthase produces ATP from ADP in the presence of a proton or sodium gradient. F-type ATPases consist of two structural domains, F(1) containing the extramembraneous catalytic core and F(0) containing the membrane proton channel, linked together by a central stalk and a peripheral stalk. During catalysis, ATP synthesis in the catalytic domain of F(1) is coupled via a rotary mechanism of the central stalk subunits to proton translocation.</text>
</comment>
<dbReference type="GO" id="GO:0005886">
    <property type="term" value="C:plasma membrane"/>
    <property type="evidence" value="ECO:0007669"/>
    <property type="project" value="UniProtKB-SubCell"/>
</dbReference>
<evidence type="ECO:0000256" key="14">
    <source>
        <dbReference type="ARBA" id="ARBA00037847"/>
    </source>
</evidence>
<evidence type="ECO:0000256" key="11">
    <source>
        <dbReference type="ARBA" id="ARBA00025198"/>
    </source>
</evidence>
<evidence type="ECO:0000256" key="12">
    <source>
        <dbReference type="ARBA" id="ARBA00025614"/>
    </source>
</evidence>
<keyword evidence="9 15" id="KW-0472">Membrane</keyword>
<protein>
    <recommendedName>
        <fullName evidence="15">ATP synthase subunit b</fullName>
    </recommendedName>
    <alternativeName>
        <fullName evidence="15">ATP synthase F(0) sector subunit b</fullName>
    </alternativeName>
    <alternativeName>
        <fullName evidence="15">ATPase subunit I</fullName>
    </alternativeName>
    <alternativeName>
        <fullName evidence="15">F-type ATPase subunit b</fullName>
        <shortName evidence="15">F-ATPase subunit b</shortName>
    </alternativeName>
</protein>
<dbReference type="InterPro" id="IPR050059">
    <property type="entry name" value="ATP_synthase_B_chain"/>
</dbReference>
<dbReference type="Proteomes" id="UP000886124">
    <property type="component" value="Unassembled WGS sequence"/>
</dbReference>
<keyword evidence="6 15" id="KW-0375">Hydrogen ion transport</keyword>
<comment type="function">
    <text evidence="12">Component of the F(0) channel, it forms part of the peripheral stalk, linking F(1) to F(0). The b'-subunit is a diverged and duplicated form of b found in plants and photosynthetic bacteria.</text>
</comment>
<dbReference type="GO" id="GO:0012505">
    <property type="term" value="C:endomembrane system"/>
    <property type="evidence" value="ECO:0007669"/>
    <property type="project" value="UniProtKB-SubCell"/>
</dbReference>
<evidence type="ECO:0000256" key="8">
    <source>
        <dbReference type="ARBA" id="ARBA00023065"/>
    </source>
</evidence>
<comment type="caution">
    <text evidence="18">The sequence shown here is derived from an EMBL/GenBank/DDBJ whole genome shotgun (WGS) entry which is preliminary data.</text>
</comment>
<dbReference type="InterPro" id="IPR002146">
    <property type="entry name" value="ATP_synth_b/b'su_bac/chlpt"/>
</dbReference>
<sequence length="164" mass="18849">MLNIDPGMMIWTWITFFIVLFILSKIALKPIMEAIESREKSIREDLETAHRQREEAESLLEKHRQLIAGAEQEAQKLIKESQQLAEKARQEIIEGARQESSRLIEKARQEIEHEKESALASLRAEVADLAIGAAEKVILQSLDEEKQKKVVDEYIKSMPKSIKN</sequence>
<dbReference type="PANTHER" id="PTHR33445">
    <property type="entry name" value="ATP SYNTHASE SUBUNIT B', CHLOROPLASTIC"/>
    <property type="match status" value="1"/>
</dbReference>
<evidence type="ECO:0000256" key="3">
    <source>
        <dbReference type="ARBA" id="ARBA00022475"/>
    </source>
</evidence>
<dbReference type="InterPro" id="IPR028987">
    <property type="entry name" value="ATP_synth_B-like_membr_sf"/>
</dbReference>
<keyword evidence="4 15" id="KW-0138">CF(0)</keyword>
<evidence type="ECO:0000256" key="1">
    <source>
        <dbReference type="ARBA" id="ARBA00005513"/>
    </source>
</evidence>
<comment type="subunit">
    <text evidence="15">F-type ATPases have 2 components, F(1) - the catalytic core - and F(0) - the membrane proton channel. F(1) has five subunits: alpha(3), beta(3), gamma(1), delta(1), epsilon(1). F(0) has three main subunits: a(1), b(2) and c(10-14). The alpha and beta chains form an alternating ring which encloses part of the gamma chain. F(1) is attached to F(0) by a central stalk formed by the gamma and epsilon chains, while a peripheral stalk is formed by the delta and b chains.</text>
</comment>
<dbReference type="AlphaFoldDB" id="A0A7V5PNJ1"/>
<keyword evidence="2 15" id="KW-0813">Transport</keyword>
<evidence type="ECO:0000256" key="4">
    <source>
        <dbReference type="ARBA" id="ARBA00022547"/>
    </source>
</evidence>
<keyword evidence="10 15" id="KW-0066">ATP synthesis</keyword>